<keyword evidence="2" id="KW-1133">Transmembrane helix</keyword>
<organism evidence="3 4">
    <name type="scientific">Riccia sorocarpa</name>
    <dbReference type="NCBI Taxonomy" id="122646"/>
    <lineage>
        <taxon>Eukaryota</taxon>
        <taxon>Viridiplantae</taxon>
        <taxon>Streptophyta</taxon>
        <taxon>Embryophyta</taxon>
        <taxon>Marchantiophyta</taxon>
        <taxon>Marchantiopsida</taxon>
        <taxon>Marchantiidae</taxon>
        <taxon>Marchantiales</taxon>
        <taxon>Ricciaceae</taxon>
        <taxon>Riccia</taxon>
    </lineage>
</organism>
<keyword evidence="4" id="KW-1185">Reference proteome</keyword>
<protein>
    <recommendedName>
        <fullName evidence="5">MULE transposase domain-containing protein</fullName>
    </recommendedName>
</protein>
<gene>
    <name evidence="3" type="ORF">R1sor_021786</name>
</gene>
<dbReference type="AlphaFoldDB" id="A0ABD3GL59"/>
<comment type="caution">
    <text evidence="3">The sequence shown here is derived from an EMBL/GenBank/DDBJ whole genome shotgun (WGS) entry which is preliminary data.</text>
</comment>
<feature type="region of interest" description="Disordered" evidence="1">
    <location>
        <begin position="400"/>
        <end position="429"/>
    </location>
</feature>
<dbReference type="EMBL" id="JBJQOH010000007">
    <property type="protein sequence ID" value="KAL3678830.1"/>
    <property type="molecule type" value="Genomic_DNA"/>
</dbReference>
<evidence type="ECO:0008006" key="5">
    <source>
        <dbReference type="Google" id="ProtNLM"/>
    </source>
</evidence>
<dbReference type="Proteomes" id="UP001633002">
    <property type="component" value="Unassembled WGS sequence"/>
</dbReference>
<keyword evidence="2" id="KW-0812">Transmembrane</keyword>
<accession>A0ABD3GL59</accession>
<evidence type="ECO:0000313" key="4">
    <source>
        <dbReference type="Proteomes" id="UP001633002"/>
    </source>
</evidence>
<proteinExistence type="predicted"/>
<name>A0ABD3GL59_9MARC</name>
<feature type="transmembrane region" description="Helical" evidence="2">
    <location>
        <begin position="161"/>
        <end position="179"/>
    </location>
</feature>
<evidence type="ECO:0000256" key="1">
    <source>
        <dbReference type="SAM" id="MobiDB-lite"/>
    </source>
</evidence>
<sequence>MRCMSRQDRLCVNRHNSAENRRTNEKRRAIERFRCRGRVAYHPGYIGWLSARSHVYIWKTTSGLLGGIANSLRGALEFLDRVAESLGGTATGEPDQLKSSKDFIERSENRAKGFELILYEDNDEFEAISFLTSFWRYISTVKEVLTDSTFKMNDMQFETFALIRNLGGFGVPLCYMFYLKKTSMDESTPNVYQAHGCRKGLLYDWICKLRDKGLRPVFFITDKDASQIEAAQRSILEMHVQLCLKHCLDAIERRMAAVDKCTNSYDPHAAHNIFQFIDPTWGPSIGDTVTGSICPPEHRPNVKTFVSQHFNIDPLIPDLSETQRSGEELHELATMRPESDPWYEQPAFVDQGMPEDIGIGGIDLNEDPIEMIPGDDPETKNHRADENVAAIAGLLSEVNVSDDDESGGEAAPHGRHYAEGKNVQNVGME</sequence>
<evidence type="ECO:0000256" key="2">
    <source>
        <dbReference type="SAM" id="Phobius"/>
    </source>
</evidence>
<reference evidence="3 4" key="1">
    <citation type="submission" date="2024-09" db="EMBL/GenBank/DDBJ databases">
        <title>Chromosome-scale assembly of Riccia sorocarpa.</title>
        <authorList>
            <person name="Paukszto L."/>
        </authorList>
    </citation>
    <scope>NUCLEOTIDE SEQUENCE [LARGE SCALE GENOMIC DNA]</scope>
    <source>
        <strain evidence="3">LP-2024</strain>
        <tissue evidence="3">Aerial parts of the thallus</tissue>
    </source>
</reference>
<keyword evidence="2" id="KW-0472">Membrane</keyword>
<evidence type="ECO:0000313" key="3">
    <source>
        <dbReference type="EMBL" id="KAL3678830.1"/>
    </source>
</evidence>